<evidence type="ECO:0000313" key="2">
    <source>
        <dbReference type="EMBL" id="BDZ45441.1"/>
    </source>
</evidence>
<feature type="region of interest" description="Disordered" evidence="1">
    <location>
        <begin position="90"/>
        <end position="119"/>
    </location>
</feature>
<evidence type="ECO:0000256" key="1">
    <source>
        <dbReference type="SAM" id="MobiDB-lite"/>
    </source>
</evidence>
<feature type="compositionally biased region" description="Basic and acidic residues" evidence="1">
    <location>
        <begin position="1"/>
        <end position="11"/>
    </location>
</feature>
<dbReference type="EMBL" id="AP027731">
    <property type="protein sequence ID" value="BDZ45441.1"/>
    <property type="molecule type" value="Genomic_DNA"/>
</dbReference>
<feature type="region of interest" description="Disordered" evidence="1">
    <location>
        <begin position="1"/>
        <end position="61"/>
    </location>
</feature>
<accession>A0ABM8GB59</accession>
<evidence type="ECO:0000313" key="3">
    <source>
        <dbReference type="Proteomes" id="UP001321498"/>
    </source>
</evidence>
<proteinExistence type="predicted"/>
<dbReference type="Proteomes" id="UP001321498">
    <property type="component" value="Chromosome"/>
</dbReference>
<organism evidence="2 3">
    <name type="scientific">Naasia aerilata</name>
    <dbReference type="NCBI Taxonomy" id="1162966"/>
    <lineage>
        <taxon>Bacteria</taxon>
        <taxon>Bacillati</taxon>
        <taxon>Actinomycetota</taxon>
        <taxon>Actinomycetes</taxon>
        <taxon>Micrococcales</taxon>
        <taxon>Microbacteriaceae</taxon>
        <taxon>Naasia</taxon>
    </lineage>
</organism>
<gene>
    <name evidence="2" type="ORF">GCM10025866_13500</name>
</gene>
<keyword evidence="3" id="KW-1185">Reference proteome</keyword>
<protein>
    <submittedName>
        <fullName evidence="2">Uncharacterized protein</fullName>
    </submittedName>
</protein>
<reference evidence="3" key="1">
    <citation type="journal article" date="2019" name="Int. J. Syst. Evol. Microbiol.">
        <title>The Global Catalogue of Microorganisms (GCM) 10K type strain sequencing project: providing services to taxonomists for standard genome sequencing and annotation.</title>
        <authorList>
            <consortium name="The Broad Institute Genomics Platform"/>
            <consortium name="The Broad Institute Genome Sequencing Center for Infectious Disease"/>
            <person name="Wu L."/>
            <person name="Ma J."/>
        </authorList>
    </citation>
    <scope>NUCLEOTIDE SEQUENCE [LARGE SCALE GENOMIC DNA]</scope>
    <source>
        <strain evidence="3">NBRC 108725</strain>
    </source>
</reference>
<sequence length="228" mass="23476">MQTLRDGDGGARLEPGARAQPGREQPHQRGDRGALGQPYGDLRGPVAEEVPLDSQRGDVPHHAELAVPGGLIAERTRAHELEALVAQVGRGGVENRGHPPVEAGEGQAGTGASRLRGERAEREQLVGTAGLGAPADGRALPPAERLALDDRTRDAAVDVEVAGLDGVEPLPHLVGVQGVQTRSETERDGVLELDGLLERGGGHDAEDRAEVLGEVEGGAGLHAGADAG</sequence>
<name>A0ABM8GB59_9MICO</name>